<dbReference type="GO" id="GO:0030313">
    <property type="term" value="C:cell envelope"/>
    <property type="evidence" value="ECO:0007669"/>
    <property type="project" value="UniProtKB-SubCell"/>
</dbReference>
<comment type="caution">
    <text evidence="6">The sequence shown here is derived from an EMBL/GenBank/DDBJ whole genome shotgun (WGS) entry which is preliminary data.</text>
</comment>
<evidence type="ECO:0000313" key="6">
    <source>
        <dbReference type="EMBL" id="PFG44881.1"/>
    </source>
</evidence>
<dbReference type="GO" id="GO:0030246">
    <property type="term" value="F:carbohydrate binding"/>
    <property type="evidence" value="ECO:0007669"/>
    <property type="project" value="UniProtKB-ARBA"/>
</dbReference>
<comment type="similarity">
    <text evidence="2">Belongs to the bacterial solute-binding protein 2 family.</text>
</comment>
<gene>
    <name evidence="6" type="ORF">ATJ97_0154</name>
</gene>
<reference evidence="6 7" key="1">
    <citation type="submission" date="2017-10" db="EMBL/GenBank/DDBJ databases">
        <title>Sequencing the genomes of 1000 actinobacteria strains.</title>
        <authorList>
            <person name="Klenk H.-P."/>
        </authorList>
    </citation>
    <scope>NUCLEOTIDE SEQUENCE [LARGE SCALE GENOMIC DNA]</scope>
    <source>
        <strain evidence="6 7">DSM 21838</strain>
    </source>
</reference>
<evidence type="ECO:0000256" key="1">
    <source>
        <dbReference type="ARBA" id="ARBA00004196"/>
    </source>
</evidence>
<dbReference type="Gene3D" id="3.40.50.2300">
    <property type="match status" value="2"/>
</dbReference>
<keyword evidence="3 4" id="KW-0732">Signal</keyword>
<evidence type="ECO:0000259" key="5">
    <source>
        <dbReference type="Pfam" id="PF13407"/>
    </source>
</evidence>
<dbReference type="Pfam" id="PF13407">
    <property type="entry name" value="Peripla_BP_4"/>
    <property type="match status" value="1"/>
</dbReference>
<protein>
    <submittedName>
        <fullName evidence="6">Monosaccharide ABC transporter substrate-binding protein (CUT2 family)</fullName>
    </submittedName>
</protein>
<keyword evidence="7" id="KW-1185">Reference proteome</keyword>
<dbReference type="InterPro" id="IPR028082">
    <property type="entry name" value="Peripla_BP_I"/>
</dbReference>
<dbReference type="InterPro" id="IPR025997">
    <property type="entry name" value="SBP_2_dom"/>
</dbReference>
<comment type="subcellular location">
    <subcellularLocation>
        <location evidence="1">Cell envelope</location>
    </subcellularLocation>
</comment>
<dbReference type="PROSITE" id="PS51257">
    <property type="entry name" value="PROKAR_LIPOPROTEIN"/>
    <property type="match status" value="1"/>
</dbReference>
<dbReference type="RefSeq" id="WP_170037001.1">
    <property type="nucleotide sequence ID" value="NZ_PDJI01000003.1"/>
</dbReference>
<evidence type="ECO:0000256" key="2">
    <source>
        <dbReference type="ARBA" id="ARBA00007639"/>
    </source>
</evidence>
<dbReference type="PANTHER" id="PTHR46847">
    <property type="entry name" value="D-ALLOSE-BINDING PERIPLASMIC PROTEIN-RELATED"/>
    <property type="match status" value="1"/>
</dbReference>
<dbReference type="AlphaFoldDB" id="A0A2A9F281"/>
<dbReference type="PANTHER" id="PTHR46847:SF1">
    <property type="entry name" value="D-ALLOSE-BINDING PERIPLASMIC PROTEIN-RELATED"/>
    <property type="match status" value="1"/>
</dbReference>
<name>A0A2A9F281_9MICO</name>
<dbReference type="EMBL" id="PDJI01000003">
    <property type="protein sequence ID" value="PFG44881.1"/>
    <property type="molecule type" value="Genomic_DNA"/>
</dbReference>
<proteinExistence type="inferred from homology"/>
<organism evidence="6 7">
    <name type="scientific">Georgenia soli</name>
    <dbReference type="NCBI Taxonomy" id="638953"/>
    <lineage>
        <taxon>Bacteria</taxon>
        <taxon>Bacillati</taxon>
        <taxon>Actinomycetota</taxon>
        <taxon>Actinomycetes</taxon>
        <taxon>Micrococcales</taxon>
        <taxon>Bogoriellaceae</taxon>
        <taxon>Georgenia</taxon>
    </lineage>
</organism>
<accession>A0A2A9F281</accession>
<dbReference type="SUPFAM" id="SSF53822">
    <property type="entry name" value="Periplasmic binding protein-like I"/>
    <property type="match status" value="1"/>
</dbReference>
<feature type="chain" id="PRO_5011975912" evidence="4">
    <location>
        <begin position="32"/>
        <end position="334"/>
    </location>
</feature>
<dbReference type="Proteomes" id="UP000222106">
    <property type="component" value="Unassembled WGS sequence"/>
</dbReference>
<evidence type="ECO:0000313" key="7">
    <source>
        <dbReference type="Proteomes" id="UP000222106"/>
    </source>
</evidence>
<sequence length="334" mass="34976">MSRGRLRKTMAAPLVGGLALMLTACSNGAGAAPGDGGDEIVIGASVADQKSLFYVAAAQGMEAAAEELGVELRLTSANNDSAQQVKQINDLITQQIDALVFISQDSTAAASGVAAANAADVPVYAVDQRPEDGSGDLATYIATDSVKAARDLCTWMFDQMGGSGKIAIIRGVLGSTAEIQRTQGCNEALEEYPDIEVVAEDAANWDETEAYGAAQNMLAANPDLDAFFAESDAMAMGAAKAAQQAGRHEGMYFVGIDGFPTMFDAVSEGLVQATMAQQPYAMGKLAVEQAVAQLKGEGDELEPEQYQDTVLITSENVDTEDVKDYYGPDAKRSN</sequence>
<evidence type="ECO:0000256" key="3">
    <source>
        <dbReference type="ARBA" id="ARBA00022729"/>
    </source>
</evidence>
<evidence type="ECO:0000256" key="4">
    <source>
        <dbReference type="SAM" id="SignalP"/>
    </source>
</evidence>
<feature type="signal peptide" evidence="4">
    <location>
        <begin position="1"/>
        <end position="31"/>
    </location>
</feature>
<feature type="domain" description="Periplasmic binding protein" evidence="5">
    <location>
        <begin position="43"/>
        <end position="297"/>
    </location>
</feature>